<name>A0A1R3VUP7_9GAMM</name>
<evidence type="ECO:0000256" key="8">
    <source>
        <dbReference type="PIRNR" id="PIRNR004553"/>
    </source>
</evidence>
<dbReference type="PANTHER" id="PTHR43542">
    <property type="entry name" value="METHYLTRANSFERASE"/>
    <property type="match status" value="1"/>
</dbReference>
<evidence type="ECO:0000256" key="4">
    <source>
        <dbReference type="ARBA" id="ARBA00013682"/>
    </source>
</evidence>
<organism evidence="9 10">
    <name type="scientific">Ectothiorhodosinus mongolicus</name>
    <dbReference type="NCBI Taxonomy" id="233100"/>
    <lineage>
        <taxon>Bacteria</taxon>
        <taxon>Pseudomonadati</taxon>
        <taxon>Pseudomonadota</taxon>
        <taxon>Gammaproteobacteria</taxon>
        <taxon>Chromatiales</taxon>
        <taxon>Ectothiorhodospiraceae</taxon>
        <taxon>Ectothiorhodosinus</taxon>
    </lineage>
</organism>
<evidence type="ECO:0000256" key="1">
    <source>
        <dbReference type="ARBA" id="ARBA00002649"/>
    </source>
</evidence>
<evidence type="ECO:0000313" key="10">
    <source>
        <dbReference type="Proteomes" id="UP000223759"/>
    </source>
</evidence>
<dbReference type="Proteomes" id="UP000223759">
    <property type="component" value="Unassembled WGS sequence"/>
</dbReference>
<proteinExistence type="inferred from homology"/>
<accession>A0A1R3VUP7</accession>
<sequence>MSKARAGAPGQVRIIAGQWRSRRLPVPDAKGLRPTPDRVRETLFNWLAPILPGAMCVDAFAGSGALGFEAASRAAGRVLMIERDAKVATHLRQQQKALPAPQVEVLQADALTALASLQDPVDIVFLDPPYGQGLLPPALQALLSSGQLKPSARLYLEYARQEEPPALPAGWQMLKQTQAGDVAAMLVGQEPN</sequence>
<evidence type="ECO:0000256" key="2">
    <source>
        <dbReference type="ARBA" id="ARBA00005269"/>
    </source>
</evidence>
<dbReference type="Gene3D" id="3.40.50.150">
    <property type="entry name" value="Vaccinia Virus protein VP39"/>
    <property type="match status" value="1"/>
</dbReference>
<dbReference type="PIRSF" id="PIRSF004553">
    <property type="entry name" value="CHP00095"/>
    <property type="match status" value="1"/>
</dbReference>
<comment type="function">
    <text evidence="1 8">Specifically methylates the guanine in position 966 of 16S rRNA in the assembled 30S particle.</text>
</comment>
<comment type="similarity">
    <text evidence="2 8">Belongs to the methyltransferase superfamily. RsmD family.</text>
</comment>
<dbReference type="NCBIfam" id="TIGR00095">
    <property type="entry name" value="16S rRNA (guanine(966)-N(2))-methyltransferase RsmD"/>
    <property type="match status" value="1"/>
</dbReference>
<dbReference type="SUPFAM" id="SSF53335">
    <property type="entry name" value="S-adenosyl-L-methionine-dependent methyltransferases"/>
    <property type="match status" value="1"/>
</dbReference>
<keyword evidence="5 8" id="KW-0489">Methyltransferase</keyword>
<dbReference type="STRING" id="233100.SAMN05216526_0893"/>
<gene>
    <name evidence="9" type="ORF">SAMN05216526_0893</name>
</gene>
<dbReference type="GO" id="GO:0052913">
    <property type="term" value="F:16S rRNA (guanine(966)-N(2))-methyltransferase activity"/>
    <property type="evidence" value="ECO:0007669"/>
    <property type="project" value="UniProtKB-EC"/>
</dbReference>
<dbReference type="RefSeq" id="WP_076755334.1">
    <property type="nucleotide sequence ID" value="NZ_CP023018.1"/>
</dbReference>
<dbReference type="EMBL" id="FTPK01000002">
    <property type="protein sequence ID" value="SIT68610.1"/>
    <property type="molecule type" value="Genomic_DNA"/>
</dbReference>
<evidence type="ECO:0000256" key="5">
    <source>
        <dbReference type="ARBA" id="ARBA00022603"/>
    </source>
</evidence>
<dbReference type="OrthoDB" id="9803017at2"/>
<dbReference type="InterPro" id="IPR029063">
    <property type="entry name" value="SAM-dependent_MTases_sf"/>
</dbReference>
<protein>
    <recommendedName>
        <fullName evidence="4 8">Ribosomal RNA small subunit methyltransferase D</fullName>
        <ecNumber evidence="3 8">2.1.1.171</ecNumber>
    </recommendedName>
</protein>
<evidence type="ECO:0000256" key="7">
    <source>
        <dbReference type="ARBA" id="ARBA00048326"/>
    </source>
</evidence>
<dbReference type="CDD" id="cd02440">
    <property type="entry name" value="AdoMet_MTases"/>
    <property type="match status" value="1"/>
</dbReference>
<dbReference type="InterPro" id="IPR004398">
    <property type="entry name" value="RNA_MeTrfase_RsmD"/>
</dbReference>
<keyword evidence="8" id="KW-0698">rRNA processing</keyword>
<evidence type="ECO:0000256" key="6">
    <source>
        <dbReference type="ARBA" id="ARBA00022679"/>
    </source>
</evidence>
<comment type="catalytic activity">
    <reaction evidence="7 8">
        <text>guanosine(966) in 16S rRNA + S-adenosyl-L-methionine = N(2)-methylguanosine(966) in 16S rRNA + S-adenosyl-L-homocysteine + H(+)</text>
        <dbReference type="Rhea" id="RHEA:23548"/>
        <dbReference type="Rhea" id="RHEA-COMP:10211"/>
        <dbReference type="Rhea" id="RHEA-COMP:10212"/>
        <dbReference type="ChEBI" id="CHEBI:15378"/>
        <dbReference type="ChEBI" id="CHEBI:57856"/>
        <dbReference type="ChEBI" id="CHEBI:59789"/>
        <dbReference type="ChEBI" id="CHEBI:74269"/>
        <dbReference type="ChEBI" id="CHEBI:74481"/>
        <dbReference type="EC" id="2.1.1.171"/>
    </reaction>
</comment>
<dbReference type="EC" id="2.1.1.171" evidence="3 8"/>
<reference evidence="9 10" key="1">
    <citation type="submission" date="2017-01" db="EMBL/GenBank/DDBJ databases">
        <authorList>
            <person name="Mah S.A."/>
            <person name="Swanson W.J."/>
            <person name="Moy G.W."/>
            <person name="Vacquier V.D."/>
        </authorList>
    </citation>
    <scope>NUCLEOTIDE SEQUENCE [LARGE SCALE GENOMIC DNA]</scope>
    <source>
        <strain evidence="9 10">M9</strain>
    </source>
</reference>
<dbReference type="GO" id="GO:0003676">
    <property type="term" value="F:nucleic acid binding"/>
    <property type="evidence" value="ECO:0007669"/>
    <property type="project" value="InterPro"/>
</dbReference>
<keyword evidence="8" id="KW-0949">S-adenosyl-L-methionine</keyword>
<dbReference type="InterPro" id="IPR002052">
    <property type="entry name" value="DNA_methylase_N6_adenine_CS"/>
</dbReference>
<dbReference type="PANTHER" id="PTHR43542:SF1">
    <property type="entry name" value="METHYLTRANSFERASE"/>
    <property type="match status" value="1"/>
</dbReference>
<dbReference type="AlphaFoldDB" id="A0A1R3VUP7"/>
<dbReference type="PROSITE" id="PS00092">
    <property type="entry name" value="N6_MTASE"/>
    <property type="match status" value="1"/>
</dbReference>
<evidence type="ECO:0000256" key="3">
    <source>
        <dbReference type="ARBA" id="ARBA00012141"/>
    </source>
</evidence>
<keyword evidence="10" id="KW-1185">Reference proteome</keyword>
<keyword evidence="6 8" id="KW-0808">Transferase</keyword>
<evidence type="ECO:0000313" key="9">
    <source>
        <dbReference type="EMBL" id="SIT68610.1"/>
    </source>
</evidence>
<dbReference type="Pfam" id="PF03602">
    <property type="entry name" value="Cons_hypoth95"/>
    <property type="match status" value="1"/>
</dbReference>